<evidence type="ECO:0000256" key="1">
    <source>
        <dbReference type="ARBA" id="ARBA00022679"/>
    </source>
</evidence>
<feature type="domain" description="Glycosyl transferase family 1" evidence="2">
    <location>
        <begin position="190"/>
        <end position="339"/>
    </location>
</feature>
<dbReference type="RefSeq" id="WP_202101092.1">
    <property type="nucleotide sequence ID" value="NZ_JAERTY010000001.1"/>
</dbReference>
<dbReference type="SUPFAM" id="SSF53756">
    <property type="entry name" value="UDP-Glycosyltransferase/glycogen phosphorylase"/>
    <property type="match status" value="1"/>
</dbReference>
<sequence>MKTIVISAVNIVEAGTLVILRDCLHYLSQLAVDGHYRVVAVVYDQNLAKYPHVEYIETQWPKKRWINRLWYEYVSMKKVSKEIGSVYLWFSLHDVSPNIKAERRAVYCHNPFPFYTWKWRELLFAPKIVLFALFSKFIYRKNIYDNDFIVVQQLWIREAFRKMFELESDKIIVSLPANPMLNCDFGKDTSNDEYQFIYAASPNSHKNFECLCEAASLLERNGVSGFKVLITVTGNENRYAQWLFKKWGNKVNALKWIGFQKRDDLFRLYGESNCLVFPSKAETWGLPISEFANYEKPMLLADKPYARETAAGSKYTAFFHPDRPDWLAEHMKRLIEGKRSSLAQVDRINIKQPVVNEWRTLFDLLLNKHHEDITGR</sequence>
<dbReference type="EMBL" id="JAERTY010000001">
    <property type="protein sequence ID" value="MBL1407274.1"/>
    <property type="molecule type" value="Genomic_DNA"/>
</dbReference>
<dbReference type="Proteomes" id="UP000625283">
    <property type="component" value="Unassembled WGS sequence"/>
</dbReference>
<accession>A0ABS1QZ31</accession>
<proteinExistence type="predicted"/>
<evidence type="ECO:0000259" key="2">
    <source>
        <dbReference type="Pfam" id="PF00534"/>
    </source>
</evidence>
<evidence type="ECO:0000313" key="3">
    <source>
        <dbReference type="EMBL" id="MBL1407274.1"/>
    </source>
</evidence>
<dbReference type="PANTHER" id="PTHR46401:SF2">
    <property type="entry name" value="GLYCOSYLTRANSFERASE WBBK-RELATED"/>
    <property type="match status" value="1"/>
</dbReference>
<protein>
    <submittedName>
        <fullName evidence="3">Glycosyltransferase</fullName>
    </submittedName>
</protein>
<organism evidence="3 4">
    <name type="scientific">Sphingobacterium faecale</name>
    <dbReference type="NCBI Taxonomy" id="2803775"/>
    <lineage>
        <taxon>Bacteria</taxon>
        <taxon>Pseudomonadati</taxon>
        <taxon>Bacteroidota</taxon>
        <taxon>Sphingobacteriia</taxon>
        <taxon>Sphingobacteriales</taxon>
        <taxon>Sphingobacteriaceae</taxon>
        <taxon>Sphingobacterium</taxon>
    </lineage>
</organism>
<dbReference type="Pfam" id="PF00534">
    <property type="entry name" value="Glycos_transf_1"/>
    <property type="match status" value="1"/>
</dbReference>
<dbReference type="InterPro" id="IPR001296">
    <property type="entry name" value="Glyco_trans_1"/>
</dbReference>
<evidence type="ECO:0000313" key="4">
    <source>
        <dbReference type="Proteomes" id="UP000625283"/>
    </source>
</evidence>
<reference evidence="3 4" key="1">
    <citation type="submission" date="2021-01" db="EMBL/GenBank/DDBJ databases">
        <title>C459-1 draft genome sequence.</title>
        <authorList>
            <person name="Zhang X.-F."/>
        </authorList>
    </citation>
    <scope>NUCLEOTIDE SEQUENCE [LARGE SCALE GENOMIC DNA]</scope>
    <source>
        <strain evidence="4">C459-1</strain>
    </source>
</reference>
<comment type="caution">
    <text evidence="3">The sequence shown here is derived from an EMBL/GenBank/DDBJ whole genome shotgun (WGS) entry which is preliminary data.</text>
</comment>
<keyword evidence="1" id="KW-0808">Transferase</keyword>
<dbReference type="PANTHER" id="PTHR46401">
    <property type="entry name" value="GLYCOSYLTRANSFERASE WBBK-RELATED"/>
    <property type="match status" value="1"/>
</dbReference>
<keyword evidence="4" id="KW-1185">Reference proteome</keyword>
<gene>
    <name evidence="3" type="ORF">JKG61_00775</name>
</gene>
<dbReference type="Gene3D" id="3.40.50.2000">
    <property type="entry name" value="Glycogen Phosphorylase B"/>
    <property type="match status" value="1"/>
</dbReference>
<name>A0ABS1QZ31_9SPHI</name>